<comment type="caution">
    <text evidence="1">The sequence shown here is derived from an EMBL/GenBank/DDBJ whole genome shotgun (WGS) entry which is preliminary data.</text>
</comment>
<dbReference type="AlphaFoldDB" id="V2XHI6"/>
<dbReference type="RefSeq" id="WP_023355999.1">
    <property type="nucleotide sequence ID" value="NZ_KI535371.1"/>
</dbReference>
<evidence type="ECO:0000313" key="1">
    <source>
        <dbReference type="EMBL" id="ESL01599.1"/>
    </source>
</evidence>
<keyword evidence="2" id="KW-1185">Reference proteome</keyword>
<protein>
    <recommendedName>
        <fullName evidence="3">FlgN protein</fullName>
    </recommendedName>
</protein>
<dbReference type="eggNOG" id="ENOG5032SZ6">
    <property type="taxonomic scope" value="Bacteria"/>
</dbReference>
<evidence type="ECO:0000313" key="2">
    <source>
        <dbReference type="Proteomes" id="UP000018227"/>
    </source>
</evidence>
<name>V2XHI6_9FIRM</name>
<dbReference type="HOGENOM" id="CLU_124836_0_0_9"/>
<dbReference type="STRING" id="592026.GCWU0000282_003160"/>
<dbReference type="OrthoDB" id="9798495at2"/>
<dbReference type="Proteomes" id="UP000018227">
    <property type="component" value="Unassembled WGS sequence"/>
</dbReference>
<dbReference type="EMBL" id="ACIL03000021">
    <property type="protein sequence ID" value="ESL01599.1"/>
    <property type="molecule type" value="Genomic_DNA"/>
</dbReference>
<evidence type="ECO:0008006" key="3">
    <source>
        <dbReference type="Google" id="ProtNLM"/>
    </source>
</evidence>
<sequence>MNTEIFNYLELMKDSLVKKEKILVNILELTKEQEKLLNSDSFEDKDFDKIITEKSILIEKINNLDEGFELIYKRIEDKIKAEPLLYKESIEKLQEIIRTLVDKGVEVETLERRNQIKFDINVSKSKDRIRSYNLNSNAVTKYYSNMSGNIGEGTYFVDKKNIKKSTKVFYQIRRYII</sequence>
<reference evidence="1 2" key="1">
    <citation type="submission" date="2013-06" db="EMBL/GenBank/DDBJ databases">
        <authorList>
            <person name="Weinstock G."/>
            <person name="Sodergren E."/>
            <person name="Clifton S."/>
            <person name="Fulton L."/>
            <person name="Fulton B."/>
            <person name="Courtney L."/>
            <person name="Fronick C."/>
            <person name="Harrison M."/>
            <person name="Strong C."/>
            <person name="Farmer C."/>
            <person name="Delahaunty K."/>
            <person name="Markovic C."/>
            <person name="Hall O."/>
            <person name="Minx P."/>
            <person name="Tomlinson C."/>
            <person name="Mitreva M."/>
            <person name="Nelson J."/>
            <person name="Hou S."/>
            <person name="Wollam A."/>
            <person name="Pepin K.H."/>
            <person name="Johnson M."/>
            <person name="Bhonagiri V."/>
            <person name="Nash W.E."/>
            <person name="Warren W."/>
            <person name="Chinwalla A."/>
            <person name="Mardis E.R."/>
            <person name="Wilson R.K."/>
        </authorList>
    </citation>
    <scope>NUCLEOTIDE SEQUENCE [LARGE SCALE GENOMIC DNA]</scope>
    <source>
        <strain evidence="1 2">ATCC 51271</strain>
    </source>
</reference>
<accession>V2XHI6</accession>
<organism evidence="1 2">
    <name type="scientific">Catonella morbi ATCC 51271</name>
    <dbReference type="NCBI Taxonomy" id="592026"/>
    <lineage>
        <taxon>Bacteria</taxon>
        <taxon>Bacillati</taxon>
        <taxon>Bacillota</taxon>
        <taxon>Clostridia</taxon>
        <taxon>Lachnospirales</taxon>
        <taxon>Lachnospiraceae</taxon>
        <taxon>Catonella</taxon>
    </lineage>
</organism>
<proteinExistence type="predicted"/>
<gene>
    <name evidence="1" type="ORF">GCWU0000282_003160</name>
</gene>